<evidence type="ECO:0000256" key="15">
    <source>
        <dbReference type="PROSITE-ProRule" id="PRU10144"/>
    </source>
</evidence>
<feature type="signal peptide" evidence="18">
    <location>
        <begin position="1"/>
        <end position="23"/>
    </location>
</feature>
<dbReference type="Pfam" id="PF07715">
    <property type="entry name" value="Plug"/>
    <property type="match status" value="1"/>
</dbReference>
<evidence type="ECO:0000256" key="5">
    <source>
        <dbReference type="ARBA" id="ARBA00022496"/>
    </source>
</evidence>
<keyword evidence="10 16" id="KW-0798">TonB box</keyword>
<dbReference type="PROSITE" id="PS52016">
    <property type="entry name" value="TONB_DEPENDENT_REC_3"/>
    <property type="match status" value="1"/>
</dbReference>
<dbReference type="Gene3D" id="3.55.50.30">
    <property type="match status" value="1"/>
</dbReference>
<dbReference type="InterPro" id="IPR058134">
    <property type="entry name" value="PirA/FepA/PfeA"/>
</dbReference>
<feature type="domain" description="Secretin/TonB short N-terminal" evidence="19">
    <location>
        <begin position="56"/>
        <end position="107"/>
    </location>
</feature>
<evidence type="ECO:0000256" key="16">
    <source>
        <dbReference type="RuleBase" id="RU003357"/>
    </source>
</evidence>
<evidence type="ECO:0000313" key="20">
    <source>
        <dbReference type="EMBL" id="SDV50273.1"/>
    </source>
</evidence>
<dbReference type="NCBIfam" id="NF010048">
    <property type="entry name" value="PRK13524.1"/>
    <property type="match status" value="1"/>
</dbReference>
<evidence type="ECO:0000256" key="13">
    <source>
        <dbReference type="ARBA" id="ARBA00023237"/>
    </source>
</evidence>
<reference evidence="21" key="1">
    <citation type="submission" date="2016-09" db="EMBL/GenBank/DDBJ databases">
        <authorList>
            <person name="Varghese N."/>
            <person name="Submissions S."/>
        </authorList>
    </citation>
    <scope>NUCLEOTIDE SEQUENCE [LARGE SCALE GENOMIC DNA]</scope>
    <source>
        <strain evidence="21">JS23</strain>
    </source>
</reference>
<evidence type="ECO:0000256" key="9">
    <source>
        <dbReference type="ARBA" id="ARBA00023065"/>
    </source>
</evidence>
<dbReference type="PROSITE" id="PS01156">
    <property type="entry name" value="TONB_DEPENDENT_REC_2"/>
    <property type="match status" value="1"/>
</dbReference>
<dbReference type="GO" id="GO:0038023">
    <property type="term" value="F:signaling receptor activity"/>
    <property type="evidence" value="ECO:0007669"/>
    <property type="project" value="InterPro"/>
</dbReference>
<dbReference type="Gene3D" id="2.40.170.20">
    <property type="entry name" value="TonB-dependent receptor, beta-barrel domain"/>
    <property type="match status" value="1"/>
</dbReference>
<gene>
    <name evidence="20" type="ORF">SAMN05216551_11148</name>
</gene>
<keyword evidence="12 20" id="KW-0675">Receptor</keyword>
<dbReference type="NCBIfam" id="TIGR01783">
    <property type="entry name" value="TonB-siderophor"/>
    <property type="match status" value="1"/>
</dbReference>
<feature type="compositionally biased region" description="Polar residues" evidence="17">
    <location>
        <begin position="329"/>
        <end position="344"/>
    </location>
</feature>
<feature type="short sequence motif" description="TonB C-terminal box" evidence="15">
    <location>
        <begin position="838"/>
        <end position="855"/>
    </location>
</feature>
<keyword evidence="5" id="KW-0410">Iron transport</keyword>
<dbReference type="SUPFAM" id="SSF56935">
    <property type="entry name" value="Porins"/>
    <property type="match status" value="1"/>
</dbReference>
<dbReference type="InterPro" id="IPR036942">
    <property type="entry name" value="Beta-barrel_TonB_sf"/>
</dbReference>
<dbReference type="CDD" id="cd01347">
    <property type="entry name" value="ligand_gated_channel"/>
    <property type="match status" value="1"/>
</dbReference>
<keyword evidence="6 14" id="KW-0812">Transmembrane</keyword>
<evidence type="ECO:0000256" key="3">
    <source>
        <dbReference type="ARBA" id="ARBA00022448"/>
    </source>
</evidence>
<evidence type="ECO:0000313" key="21">
    <source>
        <dbReference type="Proteomes" id="UP000243719"/>
    </source>
</evidence>
<dbReference type="RefSeq" id="WP_328586143.1">
    <property type="nucleotide sequence ID" value="NZ_FNLO01000011.1"/>
</dbReference>
<evidence type="ECO:0000256" key="18">
    <source>
        <dbReference type="SAM" id="SignalP"/>
    </source>
</evidence>
<evidence type="ECO:0000256" key="7">
    <source>
        <dbReference type="ARBA" id="ARBA00022729"/>
    </source>
</evidence>
<feature type="chain" id="PRO_5017271983" evidence="18">
    <location>
        <begin position="24"/>
        <end position="855"/>
    </location>
</feature>
<proteinExistence type="inferred from homology"/>
<protein>
    <submittedName>
        <fullName evidence="20">Ferric enterobactin receptor</fullName>
    </submittedName>
</protein>
<dbReference type="PANTHER" id="PTHR30069">
    <property type="entry name" value="TONB-DEPENDENT OUTER MEMBRANE RECEPTOR"/>
    <property type="match status" value="1"/>
</dbReference>
<keyword evidence="11 14" id="KW-0472">Membrane</keyword>
<dbReference type="GO" id="GO:0009279">
    <property type="term" value="C:cell outer membrane"/>
    <property type="evidence" value="ECO:0007669"/>
    <property type="project" value="UniProtKB-SubCell"/>
</dbReference>
<evidence type="ECO:0000256" key="1">
    <source>
        <dbReference type="ARBA" id="ARBA00004571"/>
    </source>
</evidence>
<dbReference type="Gene3D" id="2.170.130.10">
    <property type="entry name" value="TonB-dependent receptor, plug domain"/>
    <property type="match status" value="1"/>
</dbReference>
<dbReference type="InterPro" id="IPR010105">
    <property type="entry name" value="TonB_sidphr_rcpt"/>
</dbReference>
<dbReference type="NCBIfam" id="NF010051">
    <property type="entry name" value="PRK13528.1"/>
    <property type="match status" value="1"/>
</dbReference>
<evidence type="ECO:0000256" key="10">
    <source>
        <dbReference type="ARBA" id="ARBA00023077"/>
    </source>
</evidence>
<organism evidence="20 21">
    <name type="scientific">Chitinasiproducens palmae</name>
    <dbReference type="NCBI Taxonomy" id="1770053"/>
    <lineage>
        <taxon>Bacteria</taxon>
        <taxon>Pseudomonadati</taxon>
        <taxon>Pseudomonadota</taxon>
        <taxon>Betaproteobacteria</taxon>
        <taxon>Burkholderiales</taxon>
        <taxon>Burkholderiaceae</taxon>
        <taxon>Chitinasiproducens</taxon>
    </lineage>
</organism>
<dbReference type="Proteomes" id="UP000243719">
    <property type="component" value="Unassembled WGS sequence"/>
</dbReference>
<keyword evidence="7 18" id="KW-0732">Signal</keyword>
<evidence type="ECO:0000256" key="12">
    <source>
        <dbReference type="ARBA" id="ARBA00023170"/>
    </source>
</evidence>
<dbReference type="InterPro" id="IPR000531">
    <property type="entry name" value="Beta-barrel_TonB"/>
</dbReference>
<evidence type="ECO:0000256" key="17">
    <source>
        <dbReference type="SAM" id="MobiDB-lite"/>
    </source>
</evidence>
<dbReference type="InterPro" id="IPR039426">
    <property type="entry name" value="TonB-dep_rcpt-like"/>
</dbReference>
<dbReference type="EMBL" id="FNLO01000011">
    <property type="protein sequence ID" value="SDV50273.1"/>
    <property type="molecule type" value="Genomic_DNA"/>
</dbReference>
<name>A0A1H2PT45_9BURK</name>
<evidence type="ECO:0000256" key="6">
    <source>
        <dbReference type="ARBA" id="ARBA00022692"/>
    </source>
</evidence>
<dbReference type="Pfam" id="PF00593">
    <property type="entry name" value="TonB_dep_Rec_b-barrel"/>
    <property type="match status" value="1"/>
</dbReference>
<keyword evidence="21" id="KW-1185">Reference proteome</keyword>
<keyword evidence="9" id="KW-0406">Ion transport</keyword>
<dbReference type="PANTHER" id="PTHR30069:SF51">
    <property type="entry name" value="FERRIENTEROBACTIN RECEPTOR"/>
    <property type="match status" value="1"/>
</dbReference>
<dbReference type="GO" id="GO:0044718">
    <property type="term" value="P:siderophore transmembrane transport"/>
    <property type="evidence" value="ECO:0007669"/>
    <property type="project" value="TreeGrafter"/>
</dbReference>
<evidence type="ECO:0000256" key="4">
    <source>
        <dbReference type="ARBA" id="ARBA00022452"/>
    </source>
</evidence>
<comment type="similarity">
    <text evidence="2 14 16">Belongs to the TonB-dependent receptor family.</text>
</comment>
<dbReference type="GO" id="GO:0042931">
    <property type="term" value="F:enterobactin transmembrane transporter activity"/>
    <property type="evidence" value="ECO:0007669"/>
    <property type="project" value="TreeGrafter"/>
</dbReference>
<evidence type="ECO:0000256" key="8">
    <source>
        <dbReference type="ARBA" id="ARBA00023004"/>
    </source>
</evidence>
<feature type="region of interest" description="Disordered" evidence="17">
    <location>
        <begin position="328"/>
        <end position="352"/>
    </location>
</feature>
<dbReference type="InterPro" id="IPR011662">
    <property type="entry name" value="Secretin/TonB_short_N"/>
</dbReference>
<dbReference type="InterPro" id="IPR012910">
    <property type="entry name" value="Plug_dom"/>
</dbReference>
<keyword evidence="13 14" id="KW-0998">Cell outer membrane</keyword>
<evidence type="ECO:0000256" key="2">
    <source>
        <dbReference type="ARBA" id="ARBA00009810"/>
    </source>
</evidence>
<keyword evidence="4 14" id="KW-1134">Transmembrane beta strand</keyword>
<dbReference type="STRING" id="1770053.SAMN05216551_11148"/>
<comment type="subcellular location">
    <subcellularLocation>
        <location evidence="1 14">Cell outer membrane</location>
        <topology evidence="1 14">Multi-pass membrane protein</topology>
    </subcellularLocation>
</comment>
<keyword evidence="8" id="KW-0408">Iron</keyword>
<dbReference type="InterPro" id="IPR010917">
    <property type="entry name" value="TonB_rcpt_CS"/>
</dbReference>
<dbReference type="GO" id="GO:0015344">
    <property type="term" value="F:siderophore uptake transmembrane transporter activity"/>
    <property type="evidence" value="ECO:0007669"/>
    <property type="project" value="TreeGrafter"/>
</dbReference>
<evidence type="ECO:0000256" key="14">
    <source>
        <dbReference type="PROSITE-ProRule" id="PRU01360"/>
    </source>
</evidence>
<dbReference type="SMART" id="SM00965">
    <property type="entry name" value="STN"/>
    <property type="match status" value="1"/>
</dbReference>
<dbReference type="AlphaFoldDB" id="A0A1H2PT45"/>
<dbReference type="GO" id="GO:0042912">
    <property type="term" value="F:colicin transmembrane transporter activity"/>
    <property type="evidence" value="ECO:0007669"/>
    <property type="project" value="TreeGrafter"/>
</dbReference>
<sequence>MARTVLWAAVSGALGLPPTLAHAQVASAETEARHAFDIASGSLDQALRQFGQQAGATVSVSADVTAGLRSPAVHGSYTNAEALRLLLSRSRMRAVRDAHGEYTLEASPAPVERTAAPGGAPSAALIDDPEVGMLPEVVVVGTAEQASKQAPGASIITRDDIERRPPVNDLAEIIRTQPGVNLTGNSTSGQWGNNRQIDIRGMGPENTLILIDGKPVASRNSVRYGWSGERNTRGDTNWVPAQEVERIEIIRGPAAARYGSGAMGGVVNIVTKPPTDQWHGSVGIYADRPQHSVDGSTQRATFDLSGPLSDRFFFRLYGNANKTGADAYNINQGHTTPRSGTQAGTYPAGREGVRNRDVSGRLTWKLTPDQTIDFDASYSRQGNIYAGDTQNTNNFSTSNTGALATTSQRVLNYLGAETNIMYRENYAATYNGKFDFGTVKAYLQYAKTRNERLEEGLSGGVAGLFASDTYQTAVLQDYTAHLETNLPLKTAGVEHVLTLGTEWTLSTFTDPGAVTQSTSTGGSIAGVTQSGRSDRMSSHTKALFAEDNIAITDNTILTPGLRFDDNSAAGPNWSPSLNLSHALSRNWTVKAGIARAYKTPNLYQLNPNYLLYSSGNGCWGVSSACYLMGNASLKAESSVNKEVGVEYSRDGLLAGITFFRNDYHNKIDAGLAPVGNASGGNGAYIYQWTNVSRALVQGWEGTFRLPISASLDWSNNLTYMITSKNKETGERLSIIPKYTLNSTLDWRATSLLSMQATLTWYGNQAPKKYDYQGNPVVGYAGQQRASYALVGLSGSYQVKKNLRLGFGVHNIFDRRLYREGNASGTSNGANVISGAGAATYNEPGRSFWASLTASF</sequence>
<evidence type="ECO:0000259" key="19">
    <source>
        <dbReference type="SMART" id="SM00965"/>
    </source>
</evidence>
<accession>A0A1H2PT45</accession>
<evidence type="ECO:0000256" key="11">
    <source>
        <dbReference type="ARBA" id="ARBA00023136"/>
    </source>
</evidence>
<dbReference type="InterPro" id="IPR037066">
    <property type="entry name" value="Plug_dom_sf"/>
</dbReference>
<keyword evidence="3 14" id="KW-0813">Transport</keyword>